<feature type="domain" description="AGC-kinase C-terminal" evidence="10">
    <location>
        <begin position="1001"/>
        <end position="1070"/>
    </location>
</feature>
<evidence type="ECO:0000313" key="12">
    <source>
        <dbReference type="Proteomes" id="UP000612055"/>
    </source>
</evidence>
<evidence type="ECO:0000313" key="11">
    <source>
        <dbReference type="EMBL" id="KAG2487370.1"/>
    </source>
</evidence>
<organism evidence="11 12">
    <name type="scientific">Edaphochlamys debaryana</name>
    <dbReference type="NCBI Taxonomy" id="47281"/>
    <lineage>
        <taxon>Eukaryota</taxon>
        <taxon>Viridiplantae</taxon>
        <taxon>Chlorophyta</taxon>
        <taxon>core chlorophytes</taxon>
        <taxon>Chlorophyceae</taxon>
        <taxon>CS clade</taxon>
        <taxon>Chlamydomonadales</taxon>
        <taxon>Chlamydomonadales incertae sedis</taxon>
        <taxon>Edaphochlamys</taxon>
    </lineage>
</organism>
<dbReference type="SMART" id="SM00220">
    <property type="entry name" value="S_TKc"/>
    <property type="match status" value="1"/>
</dbReference>
<feature type="compositionally biased region" description="Gly residues" evidence="8">
    <location>
        <begin position="372"/>
        <end position="385"/>
    </location>
</feature>
<keyword evidence="5" id="KW-0418">Kinase</keyword>
<feature type="compositionally biased region" description="Polar residues" evidence="8">
    <location>
        <begin position="386"/>
        <end position="397"/>
    </location>
</feature>
<dbReference type="InterPro" id="IPR000961">
    <property type="entry name" value="AGC-kinase_C"/>
</dbReference>
<dbReference type="AlphaFoldDB" id="A0A835XV07"/>
<evidence type="ECO:0000256" key="4">
    <source>
        <dbReference type="ARBA" id="ARBA00022741"/>
    </source>
</evidence>
<evidence type="ECO:0000256" key="7">
    <source>
        <dbReference type="PROSITE-ProRule" id="PRU10141"/>
    </source>
</evidence>
<dbReference type="PANTHER" id="PTHR24351">
    <property type="entry name" value="RIBOSOMAL PROTEIN S6 KINASE"/>
    <property type="match status" value="1"/>
</dbReference>
<keyword evidence="6 7" id="KW-0067">ATP-binding</keyword>
<feature type="compositionally biased region" description="Low complexity" evidence="8">
    <location>
        <begin position="346"/>
        <end position="365"/>
    </location>
</feature>
<accession>A0A835XV07</accession>
<gene>
    <name evidence="11" type="ORF">HYH03_013941</name>
</gene>
<feature type="compositionally biased region" description="Low complexity" evidence="8">
    <location>
        <begin position="262"/>
        <end position="276"/>
    </location>
</feature>
<evidence type="ECO:0000259" key="10">
    <source>
        <dbReference type="PROSITE" id="PS51285"/>
    </source>
</evidence>
<dbReference type="Pfam" id="PF00069">
    <property type="entry name" value="Pkinase"/>
    <property type="match status" value="1"/>
</dbReference>
<protein>
    <submittedName>
        <fullName evidence="11">Uncharacterized protein</fullName>
    </submittedName>
</protein>
<dbReference type="InterPro" id="IPR045270">
    <property type="entry name" value="STKc_AGC"/>
</dbReference>
<feature type="compositionally biased region" description="Pro residues" evidence="8">
    <location>
        <begin position="125"/>
        <end position="134"/>
    </location>
</feature>
<dbReference type="SMART" id="SM00133">
    <property type="entry name" value="S_TK_X"/>
    <property type="match status" value="1"/>
</dbReference>
<evidence type="ECO:0000256" key="3">
    <source>
        <dbReference type="ARBA" id="ARBA00022679"/>
    </source>
</evidence>
<dbReference type="GO" id="GO:0005524">
    <property type="term" value="F:ATP binding"/>
    <property type="evidence" value="ECO:0007669"/>
    <property type="project" value="UniProtKB-UniRule"/>
</dbReference>
<feature type="region of interest" description="Disordered" evidence="8">
    <location>
        <begin position="441"/>
        <end position="593"/>
    </location>
</feature>
<dbReference type="InterPro" id="IPR017892">
    <property type="entry name" value="Pkinase_C"/>
</dbReference>
<keyword evidence="2" id="KW-0597">Phosphoprotein</keyword>
<dbReference type="PROSITE" id="PS00107">
    <property type="entry name" value="PROTEIN_KINASE_ATP"/>
    <property type="match status" value="1"/>
</dbReference>
<name>A0A835XV07_9CHLO</name>
<dbReference type="EMBL" id="JAEHOE010000097">
    <property type="protein sequence ID" value="KAG2487370.1"/>
    <property type="molecule type" value="Genomic_DNA"/>
</dbReference>
<dbReference type="SUPFAM" id="SSF56112">
    <property type="entry name" value="Protein kinase-like (PK-like)"/>
    <property type="match status" value="1"/>
</dbReference>
<dbReference type="PROSITE" id="PS50011">
    <property type="entry name" value="PROTEIN_KINASE_DOM"/>
    <property type="match status" value="1"/>
</dbReference>
<evidence type="ECO:0000256" key="8">
    <source>
        <dbReference type="SAM" id="MobiDB-lite"/>
    </source>
</evidence>
<dbReference type="Pfam" id="PF00433">
    <property type="entry name" value="Pkinase_C"/>
    <property type="match status" value="1"/>
</dbReference>
<keyword evidence="12" id="KW-1185">Reference proteome</keyword>
<keyword evidence="1" id="KW-0723">Serine/threonine-protein kinase</keyword>
<keyword evidence="3" id="KW-0808">Transferase</keyword>
<reference evidence="11" key="1">
    <citation type="journal article" date="2020" name="bioRxiv">
        <title>Comparative genomics of Chlamydomonas.</title>
        <authorList>
            <person name="Craig R.J."/>
            <person name="Hasan A.R."/>
            <person name="Ness R.W."/>
            <person name="Keightley P.D."/>
        </authorList>
    </citation>
    <scope>NUCLEOTIDE SEQUENCE</scope>
    <source>
        <strain evidence="11">CCAP 11/70</strain>
    </source>
</reference>
<feature type="compositionally biased region" description="Low complexity" evidence="8">
    <location>
        <begin position="290"/>
        <end position="310"/>
    </location>
</feature>
<dbReference type="InterPro" id="IPR008271">
    <property type="entry name" value="Ser/Thr_kinase_AS"/>
</dbReference>
<feature type="region of interest" description="Disordered" evidence="8">
    <location>
        <begin position="346"/>
        <end position="415"/>
    </location>
</feature>
<feature type="compositionally biased region" description="Low complexity" evidence="8">
    <location>
        <begin position="171"/>
        <end position="188"/>
    </location>
</feature>
<dbReference type="Gene3D" id="1.10.510.10">
    <property type="entry name" value="Transferase(Phosphotransferase) domain 1"/>
    <property type="match status" value="1"/>
</dbReference>
<dbReference type="GO" id="GO:0004674">
    <property type="term" value="F:protein serine/threonine kinase activity"/>
    <property type="evidence" value="ECO:0007669"/>
    <property type="project" value="UniProtKB-KW"/>
</dbReference>
<feature type="compositionally biased region" description="Polar residues" evidence="8">
    <location>
        <begin position="507"/>
        <end position="516"/>
    </location>
</feature>
<feature type="region of interest" description="Disordered" evidence="8">
    <location>
        <begin position="171"/>
        <end position="319"/>
    </location>
</feature>
<dbReference type="Gene3D" id="3.30.200.20">
    <property type="entry name" value="Phosphorylase Kinase, domain 1"/>
    <property type="match status" value="1"/>
</dbReference>
<proteinExistence type="predicted"/>
<feature type="compositionally biased region" description="Low complexity" evidence="8">
    <location>
        <begin position="65"/>
        <end position="87"/>
    </location>
</feature>
<dbReference type="Proteomes" id="UP000612055">
    <property type="component" value="Unassembled WGS sequence"/>
</dbReference>
<feature type="region of interest" description="Disordered" evidence="8">
    <location>
        <begin position="1"/>
        <end position="141"/>
    </location>
</feature>
<evidence type="ECO:0000259" key="9">
    <source>
        <dbReference type="PROSITE" id="PS50011"/>
    </source>
</evidence>
<feature type="compositionally biased region" description="Low complexity" evidence="8">
    <location>
        <begin position="469"/>
        <end position="497"/>
    </location>
</feature>
<feature type="compositionally biased region" description="Pro residues" evidence="8">
    <location>
        <begin position="277"/>
        <end position="289"/>
    </location>
</feature>
<dbReference type="FunFam" id="3.30.200.20:FF:000042">
    <property type="entry name" value="Aurora kinase A"/>
    <property type="match status" value="1"/>
</dbReference>
<dbReference type="PROSITE" id="PS00108">
    <property type="entry name" value="PROTEIN_KINASE_ST"/>
    <property type="match status" value="1"/>
</dbReference>
<dbReference type="OrthoDB" id="63267at2759"/>
<feature type="compositionally biased region" description="Gly residues" evidence="8">
    <location>
        <begin position="231"/>
        <end position="261"/>
    </location>
</feature>
<feature type="binding site" evidence="7">
    <location>
        <position position="771"/>
    </location>
    <ligand>
        <name>ATP</name>
        <dbReference type="ChEBI" id="CHEBI:30616"/>
    </ligand>
</feature>
<evidence type="ECO:0000256" key="5">
    <source>
        <dbReference type="ARBA" id="ARBA00022777"/>
    </source>
</evidence>
<evidence type="ECO:0000256" key="6">
    <source>
        <dbReference type="ARBA" id="ARBA00022840"/>
    </source>
</evidence>
<feature type="compositionally biased region" description="Low complexity" evidence="8">
    <location>
        <begin position="441"/>
        <end position="450"/>
    </location>
</feature>
<sequence length="1103" mass="109578">MPLNPGAAEWEPAVAPKGAAPLPKGGTQGGAQGRGARPPAQTGWPGPSAVTNGRAPAQQLHADFPALGAPNGAPAKGAGNQAPAPKAWKVVASSGDAATSVGAPTPAISAAVGGAPAPSRTAHAPQPPPPPPSAWPSLGANAPASALSAVTQALAPMARAPLHVPAGLGAHPARAWAHPHPQAQAGPGPAHPQPGPGRAIPNANQRSQPQHQPQQQPRQAGAVPEDRLGQAGPGASRGGGGGGRGDGGRGSGRGGGRGAGEASGQAKPAAATITAPIPVPTAAPVPIPAPAGAHAAQSPGAGSTGSPGSQRKPSSLTKAFDGLAAAQQAAAAAAAAAAAGGVARGGAAAAAAASPAPSSTPATPAHQQSAGPLGGRQGTVQGGGSTPFSTATAQASPAGNVAGAGTGRPQRKASPLTAALGAAGARGAAAAAQAAILGGPAAAAAAANGGARHGKAGSGAGAGAVRTPGAMSAAFQAAGGAGFARASDLPSVSIPSPNGGGSSPGSAMTTPSQPITIRSRGSRQQLTMEDVMEAEDDEERSRRIDRRRRAAAAEAAAKAGPAAAGAAEDGAGGGGGGKPLHPGAGEESMNFEDGFDTHSVASRTSSIASRPSESLSYNVSVEAPSGAATAASGLAAAMDAAADASTADSAAAAAAAAAATNGTAAGGAAAGGSEASASCTIGSGAVSDRSVREAQEEMETDGPVTCPKMHGVEEAAQRAAAAAAGVCLAPFSPPSRVGPQDFEMLRVVGQGAFGKVFQVMHKTSRQVYAMKVMRKERILQRDHSEYVRSERDLLTAVVHPYIVTLRFSFQTPTKLYLVLDFLNGGHLFFNLYRQGVFSEDVARLYTAEIVLAISYLHSRGIVHRDLKPENVLLDNEGHVRLTDFGLAKGNMGSEGDRTNSFIGTMEYMAPEIIEAKGHGKTVDWWSTGILMYEMLCGVPPFRAKSRQALQNQITSGKVKYPKFLSTDSQNLLKGLLIRDPARRLGAGPDGSDNVKRHPFFKQVNWAKLEARQVESKFKPTVSCNMDVGNFDKIWTDQPVVDSPCGTPTVASLGKFEGFTYVAPCFLNSEQAAAAVAGLAAVAEQPAAAAAAAGLAAVPEQPAA</sequence>
<dbReference type="InterPro" id="IPR000719">
    <property type="entry name" value="Prot_kinase_dom"/>
</dbReference>
<dbReference type="CDD" id="cd05123">
    <property type="entry name" value="STKc_AGC"/>
    <property type="match status" value="1"/>
</dbReference>
<evidence type="ECO:0000256" key="2">
    <source>
        <dbReference type="ARBA" id="ARBA00022553"/>
    </source>
</evidence>
<keyword evidence="4 7" id="KW-0547">Nucleotide-binding</keyword>
<dbReference type="PROSITE" id="PS51285">
    <property type="entry name" value="AGC_KINASE_CTER"/>
    <property type="match status" value="1"/>
</dbReference>
<evidence type="ECO:0000256" key="1">
    <source>
        <dbReference type="ARBA" id="ARBA00022527"/>
    </source>
</evidence>
<feature type="compositionally biased region" description="Low complexity" evidence="8">
    <location>
        <begin position="205"/>
        <end position="219"/>
    </location>
</feature>
<dbReference type="InterPro" id="IPR017441">
    <property type="entry name" value="Protein_kinase_ATP_BS"/>
</dbReference>
<feature type="domain" description="Protein kinase" evidence="9">
    <location>
        <begin position="742"/>
        <end position="1000"/>
    </location>
</feature>
<comment type="caution">
    <text evidence="11">The sequence shown here is derived from an EMBL/GenBank/DDBJ whole genome shotgun (WGS) entry which is preliminary data.</text>
</comment>
<dbReference type="FunFam" id="1.10.510.10:FF:000008">
    <property type="entry name" value="Non-specific serine/threonine protein kinase"/>
    <property type="match status" value="1"/>
</dbReference>
<dbReference type="InterPro" id="IPR011009">
    <property type="entry name" value="Kinase-like_dom_sf"/>
</dbReference>
<feature type="compositionally biased region" description="Low complexity" evidence="8">
    <location>
        <begin position="552"/>
        <end position="569"/>
    </location>
</feature>